<dbReference type="Proteomes" id="UP000282674">
    <property type="component" value="Unassembled WGS sequence"/>
</dbReference>
<keyword evidence="2" id="KW-1185">Reference proteome</keyword>
<name>A0A3M2M3X8_9ACTN</name>
<dbReference type="RefSeq" id="WP_122194546.1">
    <property type="nucleotide sequence ID" value="NZ_JBHSKC010000006.1"/>
</dbReference>
<dbReference type="OrthoDB" id="3480344at2"/>
<evidence type="ECO:0000313" key="2">
    <source>
        <dbReference type="Proteomes" id="UP000282674"/>
    </source>
</evidence>
<organism evidence="1 2">
    <name type="scientific">Actinomadura harenae</name>
    <dbReference type="NCBI Taxonomy" id="2483351"/>
    <lineage>
        <taxon>Bacteria</taxon>
        <taxon>Bacillati</taxon>
        <taxon>Actinomycetota</taxon>
        <taxon>Actinomycetes</taxon>
        <taxon>Streptosporangiales</taxon>
        <taxon>Thermomonosporaceae</taxon>
        <taxon>Actinomadura</taxon>
    </lineage>
</organism>
<dbReference type="EMBL" id="RFFG01000018">
    <property type="protein sequence ID" value="RMI44484.1"/>
    <property type="molecule type" value="Genomic_DNA"/>
</dbReference>
<reference evidence="1 2" key="1">
    <citation type="submission" date="2018-10" db="EMBL/GenBank/DDBJ databases">
        <title>Isolation from soil.</title>
        <authorList>
            <person name="Hu J."/>
        </authorList>
    </citation>
    <scope>NUCLEOTIDE SEQUENCE [LARGE SCALE GENOMIC DNA]</scope>
    <source>
        <strain evidence="1 2">NEAU-Ht49</strain>
    </source>
</reference>
<protein>
    <submittedName>
        <fullName evidence="1">Uncharacterized protein</fullName>
    </submittedName>
</protein>
<accession>A0A3M2M3X8</accession>
<proteinExistence type="predicted"/>
<dbReference type="AlphaFoldDB" id="A0A3M2M3X8"/>
<gene>
    <name evidence="1" type="ORF">EBO15_12620</name>
</gene>
<evidence type="ECO:0000313" key="1">
    <source>
        <dbReference type="EMBL" id="RMI44484.1"/>
    </source>
</evidence>
<sequence length="93" mass="9991">MAFLGVLHEVIKERHPGLRSTVVLRSGCPVLFVFNSIHVAHCADIGCDFDRGVGWRFTWAASGVALAAVVDAVGAADRVARMLRVQDGRAVAF</sequence>
<comment type="caution">
    <text evidence="1">The sequence shown here is derived from an EMBL/GenBank/DDBJ whole genome shotgun (WGS) entry which is preliminary data.</text>
</comment>